<sequence length="791" mass="88153">MIFGLCYSVLGQESKPVPLKNVVVEANVVDMIAEVAISQTYINVEENSIEAIYRFPIHEAAAVCSFEVEIDGRRKIKGVVKESGKATQEYNDAVQQGHGAYLLEEHYPDVFECKVGNITHKQKVVIKITYVTELKHDSETEKIRFELPTHIAPRYQPPDSSVGFEADKHYSVGIGDGFDLSISVTCRMTSVITCIESPSHHISTELNIDGNPKVSRITFEENAKYLEKDFVLVVKSQGLDRPSQPYSQSSQSAAVNLAQHMLANMSGTEIYRCLEWVFANTRSDMPTAIFLLTDGSVWNVDEIAELVRKNMKLHKDNLRVFTLGIGDSVSHNLVESVARAGKGYSQYVTNNERMDKKVIGMLKNAVKPPIKDYKITWSDADLMEVEIIPEKEKPVISFFSDNDIPPPPPLPDDFVERLQLRQAPHEIPQIYQGVRFLVYCMFAKGVEPSRTITLTATSQDGPMRLEIPVDPVTLQGSKIHTLAARKLIQDLEDGKSFLHLHPKFEGKNVGVSSVKKQIIDLSVNFLAIDDRDVEMDKDKIKSPQQRVIPPLFMDHRSASQNNFRSNFGGASKRRKAGLSLRSSASSPVARSMMVATASTPVGSAEKSKKQYRPPNSIGSLLSSDRHAASISSYTSLASNALSECEVAICPSLSPAVGTTSTYEDVKRSGNPTVPDSDLLYEFLRLQSFDGKFLPGEEFYSYFNLGGKDDAGNGLREFGIKNGIEETVWTTAVAIKYLEIVMGEKYLAESEMCREKAENALKKMTGEGERENKVLEVAQRWINEWHLMGKDK</sequence>
<proteinExistence type="predicted"/>
<comment type="caution">
    <text evidence="1">The sequence shown here is derived from an EMBL/GenBank/DDBJ whole genome shotgun (WGS) entry which is preliminary data.</text>
</comment>
<keyword evidence="2" id="KW-1185">Reference proteome</keyword>
<reference evidence="1" key="1">
    <citation type="submission" date="2021-06" db="EMBL/GenBank/DDBJ databases">
        <authorList>
            <person name="Kallberg Y."/>
            <person name="Tangrot J."/>
            <person name="Rosling A."/>
        </authorList>
    </citation>
    <scope>NUCLEOTIDE SEQUENCE</scope>
    <source>
        <strain evidence="1">CL356</strain>
    </source>
</reference>
<dbReference type="Proteomes" id="UP000789525">
    <property type="component" value="Unassembled WGS sequence"/>
</dbReference>
<organism evidence="1 2">
    <name type="scientific">Acaulospora colombiana</name>
    <dbReference type="NCBI Taxonomy" id="27376"/>
    <lineage>
        <taxon>Eukaryota</taxon>
        <taxon>Fungi</taxon>
        <taxon>Fungi incertae sedis</taxon>
        <taxon>Mucoromycota</taxon>
        <taxon>Glomeromycotina</taxon>
        <taxon>Glomeromycetes</taxon>
        <taxon>Diversisporales</taxon>
        <taxon>Acaulosporaceae</taxon>
        <taxon>Acaulospora</taxon>
    </lineage>
</organism>
<gene>
    <name evidence="1" type="ORF">ACOLOM_LOCUS1977</name>
</gene>
<evidence type="ECO:0000313" key="1">
    <source>
        <dbReference type="EMBL" id="CAG8480689.1"/>
    </source>
</evidence>
<accession>A0ACA9KL93</accession>
<protein>
    <submittedName>
        <fullName evidence="1">14274_t:CDS:1</fullName>
    </submittedName>
</protein>
<dbReference type="EMBL" id="CAJVPT010002415">
    <property type="protein sequence ID" value="CAG8480689.1"/>
    <property type="molecule type" value="Genomic_DNA"/>
</dbReference>
<evidence type="ECO:0000313" key="2">
    <source>
        <dbReference type="Proteomes" id="UP000789525"/>
    </source>
</evidence>
<name>A0ACA9KL93_9GLOM</name>